<feature type="transmembrane region" description="Helical" evidence="1">
    <location>
        <begin position="55"/>
        <end position="79"/>
    </location>
</feature>
<dbReference type="RefSeq" id="WP_309954733.1">
    <property type="nucleotide sequence ID" value="NZ_JAVDUJ010000001.1"/>
</dbReference>
<evidence type="ECO:0000259" key="2">
    <source>
        <dbReference type="Pfam" id="PF09323"/>
    </source>
</evidence>
<dbReference type="Proteomes" id="UP001266099">
    <property type="component" value="Unassembled WGS sequence"/>
</dbReference>
<keyword evidence="5" id="KW-1185">Reference proteome</keyword>
<dbReference type="Pfam" id="PF09323">
    <property type="entry name" value="DUF1980"/>
    <property type="match status" value="1"/>
</dbReference>
<dbReference type="PANTHER" id="PTHR40047:SF1">
    <property type="entry name" value="UPF0703 PROTEIN YCGQ"/>
    <property type="match status" value="1"/>
</dbReference>
<comment type="caution">
    <text evidence="4">The sequence shown here is derived from an EMBL/GenBank/DDBJ whole genome shotgun (WGS) entry which is preliminary data.</text>
</comment>
<dbReference type="InterPro" id="IPR048447">
    <property type="entry name" value="DUF1980_C"/>
</dbReference>
<evidence type="ECO:0000259" key="3">
    <source>
        <dbReference type="Pfam" id="PF21537"/>
    </source>
</evidence>
<accession>A0ABU1T022</accession>
<evidence type="ECO:0000313" key="4">
    <source>
        <dbReference type="EMBL" id="MDR6938708.1"/>
    </source>
</evidence>
<keyword evidence="1" id="KW-0812">Transmembrane</keyword>
<gene>
    <name evidence="4" type="ORF">J2S36_000251</name>
</gene>
<dbReference type="InterPro" id="IPR048493">
    <property type="entry name" value="DUF1980_N"/>
</dbReference>
<dbReference type="NCBIfam" id="TIGR03943">
    <property type="entry name" value="TIGR03943 family putative permease subunit"/>
    <property type="match status" value="1"/>
</dbReference>
<dbReference type="InterPro" id="IPR052955">
    <property type="entry name" value="UPF0703_membrane_permease"/>
</dbReference>
<sequence length="271" mass="28603">MSKMTTDAEFHSLRMDTSRANFAGCAILAVIGAVLIALVFTNGLSNYLQPVFKPWIALTGASLMALGLWTSLCLSSHAAHQIHKAHAESAGHEHRLHRTVYLLLVPLLLVLVALPAPLGSSLVNSAAVGGGQGTAPTAPSQSAVQRVQRNSDGTLAYPMLNDGVNELDLEELNSRYSFGSKSQLAGKQVKLVGFVAPDPNNSAVWRVSRFKIYCCAADAVPYVATVLGAAMPPADSWVEVTGTVEVSQSDGIVALSGVQVNPVKQPDSPYL</sequence>
<feature type="domain" description="DUF1980" evidence="3">
    <location>
        <begin position="182"/>
        <end position="270"/>
    </location>
</feature>
<reference evidence="4 5" key="1">
    <citation type="submission" date="2023-07" db="EMBL/GenBank/DDBJ databases">
        <title>Sequencing the genomes of 1000 actinobacteria strains.</title>
        <authorList>
            <person name="Klenk H.-P."/>
        </authorList>
    </citation>
    <scope>NUCLEOTIDE SEQUENCE [LARGE SCALE GENOMIC DNA]</scope>
    <source>
        <strain evidence="4 5">DSM 15539</strain>
    </source>
</reference>
<keyword evidence="1" id="KW-0472">Membrane</keyword>
<name>A0ABU1T022_9ACTO</name>
<dbReference type="EMBL" id="JAVDUJ010000001">
    <property type="protein sequence ID" value="MDR6938708.1"/>
    <property type="molecule type" value="Genomic_DNA"/>
</dbReference>
<protein>
    <submittedName>
        <fullName evidence="4">Repeat protein (TIGR03943 family)</fullName>
    </submittedName>
</protein>
<organism evidence="4 5">
    <name type="scientific">Arcanobacterium hippocoleae</name>
    <dbReference type="NCBI Taxonomy" id="149017"/>
    <lineage>
        <taxon>Bacteria</taxon>
        <taxon>Bacillati</taxon>
        <taxon>Actinomycetota</taxon>
        <taxon>Actinomycetes</taxon>
        <taxon>Actinomycetales</taxon>
        <taxon>Actinomycetaceae</taxon>
        <taxon>Arcanobacterium</taxon>
    </lineage>
</organism>
<evidence type="ECO:0000256" key="1">
    <source>
        <dbReference type="SAM" id="Phobius"/>
    </source>
</evidence>
<keyword evidence="1" id="KW-1133">Transmembrane helix</keyword>
<dbReference type="Pfam" id="PF21537">
    <property type="entry name" value="DUF1980_C"/>
    <property type="match status" value="1"/>
</dbReference>
<proteinExistence type="predicted"/>
<feature type="transmembrane region" description="Helical" evidence="1">
    <location>
        <begin position="100"/>
        <end position="118"/>
    </location>
</feature>
<dbReference type="InterPro" id="IPR015402">
    <property type="entry name" value="DUF1980"/>
</dbReference>
<feature type="domain" description="DUF1980" evidence="2">
    <location>
        <begin position="26"/>
        <end position="125"/>
    </location>
</feature>
<dbReference type="PANTHER" id="PTHR40047">
    <property type="entry name" value="UPF0703 PROTEIN YCGQ"/>
    <property type="match status" value="1"/>
</dbReference>
<evidence type="ECO:0000313" key="5">
    <source>
        <dbReference type="Proteomes" id="UP001266099"/>
    </source>
</evidence>
<feature type="transmembrane region" description="Helical" evidence="1">
    <location>
        <begin position="20"/>
        <end position="40"/>
    </location>
</feature>